<protein>
    <submittedName>
        <fullName evidence="1">Uncharacterized protein</fullName>
    </submittedName>
</protein>
<dbReference type="EMBL" id="CP015520">
    <property type="protein sequence ID" value="ANF23315.1"/>
    <property type="molecule type" value="Genomic_DNA"/>
</dbReference>
<dbReference type="AlphaFoldDB" id="A0A172WJ50"/>
<gene>
    <name evidence="1" type="ORF">A7C91_09135</name>
</gene>
<reference evidence="2" key="1">
    <citation type="journal article" date="2016" name="Syst. Appl. Microbiol.">
        <title>Thermococcus piezophilus sp. nov., a novel hyperthermophilic and piezophilic archaeon with a broad pressure range for growth, isolated from a deepest hydrothermal vent at the Mid-Cayman Rise.</title>
        <authorList>
            <person name="Dalmasso C."/>
            <person name="Oger P."/>
            <person name="Selva G."/>
            <person name="Courtine D."/>
            <person name="L'Haridon S."/>
            <person name="Garlaschelli A."/>
            <person name="Roussel E."/>
            <person name="Miyazaki J."/>
            <person name="Reveillaud J."/>
            <person name="Jebbar M."/>
            <person name="Takai K."/>
            <person name="Maignien L."/>
            <person name="Alain K."/>
        </authorList>
    </citation>
    <scope>NUCLEOTIDE SEQUENCE [LARGE SCALE GENOMIC DNA]</scope>
    <source>
        <strain evidence="2">CDGS</strain>
    </source>
</reference>
<dbReference type="RefSeq" id="WP_068666850.1">
    <property type="nucleotide sequence ID" value="NZ_CP015520.1"/>
</dbReference>
<accession>A0A172WJ50</accession>
<organism evidence="1 2">
    <name type="scientific">Thermococcus piezophilus</name>
    <dbReference type="NCBI Taxonomy" id="1712654"/>
    <lineage>
        <taxon>Archaea</taxon>
        <taxon>Methanobacteriati</taxon>
        <taxon>Methanobacteriota</taxon>
        <taxon>Thermococci</taxon>
        <taxon>Thermococcales</taxon>
        <taxon>Thermococcaceae</taxon>
        <taxon>Thermococcus</taxon>
    </lineage>
</organism>
<sequence>MKRKVSQSRSKDGFRYPVLRLPRQFEWLIGREVEIELRDVDGRRALVIYVEDEKNPGVVQFSGNNEKLLQSISDFEGLKRYVEGLGNEYSS</sequence>
<dbReference type="Proteomes" id="UP000076969">
    <property type="component" value="Chromosome"/>
</dbReference>
<dbReference type="KEGG" id="tpie:A7C91_09135"/>
<proteinExistence type="predicted"/>
<name>A0A172WJ50_9EURY</name>
<evidence type="ECO:0000313" key="2">
    <source>
        <dbReference type="Proteomes" id="UP000076969"/>
    </source>
</evidence>
<keyword evidence="2" id="KW-1185">Reference proteome</keyword>
<dbReference type="GeneID" id="28496355"/>
<evidence type="ECO:0000313" key="1">
    <source>
        <dbReference type="EMBL" id="ANF23315.1"/>
    </source>
</evidence>